<reference evidence="4" key="1">
    <citation type="submission" date="2011-07" db="EMBL/GenBank/DDBJ databases">
        <title>Divergent evolution of antigenic variation in African trypanosomes.</title>
        <authorList>
            <person name="Jackson A.P."/>
            <person name="Berry A."/>
            <person name="Allison H.C."/>
            <person name="Burton P."/>
            <person name="Anderson J."/>
            <person name="Aslett M."/>
            <person name="Brown R."/>
            <person name="Corton N."/>
            <person name="Harris D."/>
            <person name="Hauser H."/>
            <person name="Gamble J."/>
            <person name="Gilderthorp R."/>
            <person name="McQuillan J."/>
            <person name="Quail M.A."/>
            <person name="Sanders M."/>
            <person name="Van Tonder A."/>
            <person name="Ginger M.L."/>
            <person name="Donelson J.E."/>
            <person name="Field M.C."/>
            <person name="Barry J.D."/>
            <person name="Berriman M."/>
            <person name="Hertz-Fowler C."/>
        </authorList>
    </citation>
    <scope>NUCLEOTIDE SEQUENCE [LARGE SCALE GENOMIC DNA]</scope>
    <source>
        <strain evidence="4">IL3000</strain>
    </source>
</reference>
<organism evidence="3 4">
    <name type="scientific">Trypanosoma congolense (strain IL3000)</name>
    <dbReference type="NCBI Taxonomy" id="1068625"/>
    <lineage>
        <taxon>Eukaryota</taxon>
        <taxon>Discoba</taxon>
        <taxon>Euglenozoa</taxon>
        <taxon>Kinetoplastea</taxon>
        <taxon>Metakinetoplastina</taxon>
        <taxon>Trypanosomatida</taxon>
        <taxon>Trypanosomatidae</taxon>
        <taxon>Trypanosoma</taxon>
        <taxon>Nannomonas</taxon>
    </lineage>
</organism>
<evidence type="ECO:0000313" key="3">
    <source>
        <dbReference type="EMBL" id="CCD17351.1"/>
    </source>
</evidence>
<feature type="compositionally biased region" description="Polar residues" evidence="1">
    <location>
        <begin position="151"/>
        <end position="161"/>
    </location>
</feature>
<dbReference type="EMBL" id="CAEQ01002683">
    <property type="protein sequence ID" value="CCD17351.1"/>
    <property type="molecule type" value="Genomic_DNA"/>
</dbReference>
<dbReference type="AlphaFoldDB" id="F9WJ48"/>
<reference evidence="3 4" key="2">
    <citation type="journal article" date="2012" name="Proc. Natl. Acad. Sci. U.S.A.">
        <title>Antigenic diversity is generated by distinct evolutionary mechanisms in African trypanosome species.</title>
        <authorList>
            <person name="Jackson A.P."/>
            <person name="Berry A."/>
            <person name="Aslett M."/>
            <person name="Allison H.C."/>
            <person name="Burton P."/>
            <person name="Vavrova-Anderson J."/>
            <person name="Brown R."/>
            <person name="Browne H."/>
            <person name="Corton N."/>
            <person name="Hauser H."/>
            <person name="Gamble J."/>
            <person name="Gilderthorp R."/>
            <person name="Marcello L."/>
            <person name="McQuillan J."/>
            <person name="Otto T.D."/>
            <person name="Quail M.A."/>
            <person name="Sanders M.J."/>
            <person name="van Tonder A."/>
            <person name="Ginger M.L."/>
            <person name="Field M.C."/>
            <person name="Barry J.D."/>
            <person name="Hertz-Fowler C."/>
            <person name="Berriman M."/>
        </authorList>
    </citation>
    <scope>NUCLEOTIDE SEQUENCE [LARGE SCALE GENOMIC DNA]</scope>
    <source>
        <strain evidence="3 4">IL3000</strain>
    </source>
</reference>
<evidence type="ECO:0000259" key="2">
    <source>
        <dbReference type="Pfam" id="PF17800"/>
    </source>
</evidence>
<dbReference type="OMA" id="AVYPTVH"/>
<feature type="compositionally biased region" description="Acidic residues" evidence="1">
    <location>
        <begin position="111"/>
        <end position="133"/>
    </location>
</feature>
<sequence>MMMLHCFFGLEIQADGVSLTPPMPAESSLVLTHCALTGTQPGAVTLYAQSHDQPARFALCTLDAGRDMFYAPLHHVFSQKVSFTLVRPSAVKDSDGGEVPTMHLTGYFERSEEEYPEDDEYDTDDETVEDNDDTTGGARGAKGASKARNGPNKSKLQNQQKLAEGNRQVSGEKRKRGE</sequence>
<gene>
    <name evidence="3" type="ORF">TCIL3000_0_21770</name>
</gene>
<feature type="domain" description="Nucleoplasmin-like" evidence="2">
    <location>
        <begin position="7"/>
        <end position="108"/>
    </location>
</feature>
<proteinExistence type="predicted"/>
<evidence type="ECO:0000313" key="4">
    <source>
        <dbReference type="Proteomes" id="UP000000702"/>
    </source>
</evidence>
<comment type="caution">
    <text evidence="3">The sequence shown here is derived from an EMBL/GenBank/DDBJ whole genome shotgun (WGS) entry which is preliminary data.</text>
</comment>
<dbReference type="InterPro" id="IPR041232">
    <property type="entry name" value="NPL"/>
</dbReference>
<dbReference type="Pfam" id="PF17800">
    <property type="entry name" value="NPL"/>
    <property type="match status" value="1"/>
</dbReference>
<dbReference type="Proteomes" id="UP000000702">
    <property type="component" value="Unassembled WGS sequence"/>
</dbReference>
<protein>
    <submittedName>
        <fullName evidence="3">WGS project CAEQ00000000 data, annotated contig 872</fullName>
    </submittedName>
</protein>
<dbReference type="VEuPathDB" id="TriTrypDB:TcIL3000_0_21770"/>
<keyword evidence="4" id="KW-1185">Reference proteome</keyword>
<feature type="region of interest" description="Disordered" evidence="1">
    <location>
        <begin position="90"/>
        <end position="178"/>
    </location>
</feature>
<evidence type="ECO:0000256" key="1">
    <source>
        <dbReference type="SAM" id="MobiDB-lite"/>
    </source>
</evidence>
<accession>F9WJ48</accession>
<name>F9WJ48_TRYCI</name>